<dbReference type="Proteomes" id="UP000188268">
    <property type="component" value="Unassembled WGS sequence"/>
</dbReference>
<keyword evidence="1" id="KW-0812">Transmembrane</keyword>
<dbReference type="Gramene" id="OMO80622">
    <property type="protein sequence ID" value="OMO80622"/>
    <property type="gene ID" value="CCACVL1_12850"/>
</dbReference>
<proteinExistence type="predicted"/>
<keyword evidence="3" id="KW-1185">Reference proteome</keyword>
<dbReference type="AlphaFoldDB" id="A0A1R3IDF0"/>
<evidence type="ECO:0000256" key="1">
    <source>
        <dbReference type="SAM" id="Phobius"/>
    </source>
</evidence>
<reference evidence="2 3" key="1">
    <citation type="submission" date="2013-09" db="EMBL/GenBank/DDBJ databases">
        <title>Corchorus capsularis genome sequencing.</title>
        <authorList>
            <person name="Alam M."/>
            <person name="Haque M.S."/>
            <person name="Islam M.S."/>
            <person name="Emdad E.M."/>
            <person name="Islam M.M."/>
            <person name="Ahmed B."/>
            <person name="Halim A."/>
            <person name="Hossen Q.M.M."/>
            <person name="Hossain M.Z."/>
            <person name="Ahmed R."/>
            <person name="Khan M.M."/>
            <person name="Islam R."/>
            <person name="Rashid M.M."/>
            <person name="Khan S.A."/>
            <person name="Rahman M.S."/>
            <person name="Alam M."/>
        </authorList>
    </citation>
    <scope>NUCLEOTIDE SEQUENCE [LARGE SCALE GENOMIC DNA]</scope>
    <source>
        <strain evidence="3">cv. CVL-1</strain>
        <tissue evidence="2">Whole seedling</tissue>
    </source>
</reference>
<name>A0A1R3IDF0_COCAP</name>
<protein>
    <submittedName>
        <fullName evidence="2">Uncharacterized protein</fullName>
    </submittedName>
</protein>
<keyword evidence="1" id="KW-0472">Membrane</keyword>
<accession>A0A1R3IDF0</accession>
<keyword evidence="1" id="KW-1133">Transmembrane helix</keyword>
<sequence>MASLMKSLIEFLEFGLVFACTTCGLIDLALTTFYEPRELWRYSKILPSLLLLIWHKEKNPSTNPMPEHMNDIVAMNNVILSKASNLLHNANQTLNNREDQGCKRALVLYIREEVLLLQIFHPSTL</sequence>
<feature type="transmembrane region" description="Helical" evidence="1">
    <location>
        <begin position="12"/>
        <end position="33"/>
    </location>
</feature>
<evidence type="ECO:0000313" key="3">
    <source>
        <dbReference type="Proteomes" id="UP000188268"/>
    </source>
</evidence>
<dbReference type="EMBL" id="AWWV01010286">
    <property type="protein sequence ID" value="OMO80622.1"/>
    <property type="molecule type" value="Genomic_DNA"/>
</dbReference>
<evidence type="ECO:0000313" key="2">
    <source>
        <dbReference type="EMBL" id="OMO80622.1"/>
    </source>
</evidence>
<comment type="caution">
    <text evidence="2">The sequence shown here is derived from an EMBL/GenBank/DDBJ whole genome shotgun (WGS) entry which is preliminary data.</text>
</comment>
<organism evidence="2 3">
    <name type="scientific">Corchorus capsularis</name>
    <name type="common">Jute</name>
    <dbReference type="NCBI Taxonomy" id="210143"/>
    <lineage>
        <taxon>Eukaryota</taxon>
        <taxon>Viridiplantae</taxon>
        <taxon>Streptophyta</taxon>
        <taxon>Embryophyta</taxon>
        <taxon>Tracheophyta</taxon>
        <taxon>Spermatophyta</taxon>
        <taxon>Magnoliopsida</taxon>
        <taxon>eudicotyledons</taxon>
        <taxon>Gunneridae</taxon>
        <taxon>Pentapetalae</taxon>
        <taxon>rosids</taxon>
        <taxon>malvids</taxon>
        <taxon>Malvales</taxon>
        <taxon>Malvaceae</taxon>
        <taxon>Grewioideae</taxon>
        <taxon>Apeibeae</taxon>
        <taxon>Corchorus</taxon>
    </lineage>
</organism>
<gene>
    <name evidence="2" type="ORF">CCACVL1_12850</name>
</gene>